<dbReference type="PANTHER" id="PTHR10949">
    <property type="entry name" value="LIPOYL SYNTHASE"/>
    <property type="match status" value="1"/>
</dbReference>
<feature type="binding site" evidence="8">
    <location>
        <position position="119"/>
    </location>
    <ligand>
        <name>[4Fe-4S] cluster</name>
        <dbReference type="ChEBI" id="CHEBI:49883"/>
        <label>2</label>
        <note>4Fe-4S-S-AdoMet</note>
    </ligand>
</feature>
<dbReference type="NCBIfam" id="TIGR00510">
    <property type="entry name" value="lipA"/>
    <property type="match status" value="1"/>
</dbReference>
<comment type="subcellular location">
    <subcellularLocation>
        <location evidence="8">Mitochondrion</location>
    </subcellularLocation>
</comment>
<dbReference type="EC" id="2.8.1.8" evidence="8"/>
<evidence type="ECO:0000256" key="3">
    <source>
        <dbReference type="ARBA" id="ARBA00022691"/>
    </source>
</evidence>
<comment type="cofactor">
    <cofactor evidence="8">
        <name>[4Fe-4S] cluster</name>
        <dbReference type="ChEBI" id="CHEBI:49883"/>
    </cofactor>
    <text evidence="8">Binds 2 [4Fe-4S] clusters per subunit. One cluster is coordinated with 3 cysteines and an exchangeable S-adenosyl-L-methionine.</text>
</comment>
<dbReference type="GO" id="GO:0016992">
    <property type="term" value="F:lipoate synthase activity"/>
    <property type="evidence" value="ECO:0007669"/>
    <property type="project" value="UniProtKB-UniRule"/>
</dbReference>
<protein>
    <recommendedName>
        <fullName evidence="8">Lipoyl synthase, mitochondrial</fullName>
        <ecNumber evidence="8">2.8.1.8</ecNumber>
    </recommendedName>
    <alternativeName>
        <fullName evidence="8">Lipoate synthase</fullName>
        <shortName evidence="8">LS</shortName>
        <shortName evidence="8">Lip-syn</shortName>
    </alternativeName>
    <alternativeName>
        <fullName evidence="8">Lipoic acid synthase</fullName>
    </alternativeName>
</protein>
<dbReference type="AlphaFoldDB" id="A0A9W7CEN9"/>
<comment type="caution">
    <text evidence="11">The sequence shown here is derived from an EMBL/GenBank/DDBJ whole genome shotgun (WGS) entry which is preliminary data.</text>
</comment>
<dbReference type="NCBIfam" id="NF004019">
    <property type="entry name" value="PRK05481.1"/>
    <property type="match status" value="1"/>
</dbReference>
<keyword evidence="3 8" id="KW-0949">S-adenosyl-L-methionine</keyword>
<dbReference type="SFLD" id="SFLDF00271">
    <property type="entry name" value="lipoyl_synthase"/>
    <property type="match status" value="1"/>
</dbReference>
<feature type="binding site" evidence="8">
    <location>
        <position position="126"/>
    </location>
    <ligand>
        <name>[4Fe-4S] cluster</name>
        <dbReference type="ChEBI" id="CHEBI:49883"/>
        <label>2</label>
        <note>4Fe-4S-S-AdoMet</note>
    </ligand>
</feature>
<dbReference type="OrthoDB" id="3231at2759"/>
<dbReference type="SUPFAM" id="SSF102114">
    <property type="entry name" value="Radical SAM enzymes"/>
    <property type="match status" value="1"/>
</dbReference>
<comment type="catalytic activity">
    <reaction evidence="7 8">
        <text>[[Fe-S] cluster scaffold protein carrying a second [4Fe-4S](2+) cluster] + N(6)-octanoyl-L-lysyl-[protein] + 2 oxidized [2Fe-2S]-[ferredoxin] + 2 S-adenosyl-L-methionine + 4 H(+) = [[Fe-S] cluster scaffold protein] + N(6)-[(R)-dihydrolipoyl]-L-lysyl-[protein] + 4 Fe(3+) + 2 hydrogen sulfide + 2 5'-deoxyadenosine + 2 L-methionine + 2 reduced [2Fe-2S]-[ferredoxin]</text>
        <dbReference type="Rhea" id="RHEA:16585"/>
        <dbReference type="Rhea" id="RHEA-COMP:9928"/>
        <dbReference type="Rhea" id="RHEA-COMP:10000"/>
        <dbReference type="Rhea" id="RHEA-COMP:10001"/>
        <dbReference type="Rhea" id="RHEA-COMP:10475"/>
        <dbReference type="Rhea" id="RHEA-COMP:14568"/>
        <dbReference type="Rhea" id="RHEA-COMP:14569"/>
        <dbReference type="ChEBI" id="CHEBI:15378"/>
        <dbReference type="ChEBI" id="CHEBI:17319"/>
        <dbReference type="ChEBI" id="CHEBI:29034"/>
        <dbReference type="ChEBI" id="CHEBI:29919"/>
        <dbReference type="ChEBI" id="CHEBI:33722"/>
        <dbReference type="ChEBI" id="CHEBI:33737"/>
        <dbReference type="ChEBI" id="CHEBI:33738"/>
        <dbReference type="ChEBI" id="CHEBI:57844"/>
        <dbReference type="ChEBI" id="CHEBI:59789"/>
        <dbReference type="ChEBI" id="CHEBI:78809"/>
        <dbReference type="ChEBI" id="CHEBI:83100"/>
        <dbReference type="EC" id="2.8.1.8"/>
    </reaction>
</comment>
<dbReference type="NCBIfam" id="NF009544">
    <property type="entry name" value="PRK12928.1"/>
    <property type="match status" value="1"/>
</dbReference>
<dbReference type="GO" id="GO:0005739">
    <property type="term" value="C:mitochondrion"/>
    <property type="evidence" value="ECO:0007669"/>
    <property type="project" value="UniProtKB-SubCell"/>
</dbReference>
<evidence type="ECO:0000256" key="7">
    <source>
        <dbReference type="ARBA" id="ARBA00047326"/>
    </source>
</evidence>
<evidence type="ECO:0000313" key="11">
    <source>
        <dbReference type="EMBL" id="GMI05197.1"/>
    </source>
</evidence>
<keyword evidence="9" id="KW-0732">Signal</keyword>
<evidence type="ECO:0000256" key="1">
    <source>
        <dbReference type="ARBA" id="ARBA00022485"/>
    </source>
</evidence>
<reference evidence="12" key="1">
    <citation type="journal article" date="2023" name="Commun. Biol.">
        <title>Genome analysis of Parmales, the sister group of diatoms, reveals the evolutionary specialization of diatoms from phago-mixotrophs to photoautotrophs.</title>
        <authorList>
            <person name="Ban H."/>
            <person name="Sato S."/>
            <person name="Yoshikawa S."/>
            <person name="Yamada K."/>
            <person name="Nakamura Y."/>
            <person name="Ichinomiya M."/>
            <person name="Sato N."/>
            <person name="Blanc-Mathieu R."/>
            <person name="Endo H."/>
            <person name="Kuwata A."/>
            <person name="Ogata H."/>
        </authorList>
    </citation>
    <scope>NUCLEOTIDE SEQUENCE [LARGE SCALE GENOMIC DNA]</scope>
    <source>
        <strain evidence="12">NIES 3700</strain>
    </source>
</reference>
<dbReference type="Pfam" id="PF04055">
    <property type="entry name" value="Radical_SAM"/>
    <property type="match status" value="1"/>
</dbReference>
<gene>
    <name evidence="11" type="ORF">TrLO_g13143</name>
</gene>
<dbReference type="InterPro" id="IPR058240">
    <property type="entry name" value="rSAM_sf"/>
</dbReference>
<evidence type="ECO:0000259" key="10">
    <source>
        <dbReference type="PROSITE" id="PS51918"/>
    </source>
</evidence>
<dbReference type="SMART" id="SM00729">
    <property type="entry name" value="Elp3"/>
    <property type="match status" value="1"/>
</dbReference>
<dbReference type="InterPro" id="IPR007197">
    <property type="entry name" value="rSAM"/>
</dbReference>
<feature type="binding site" evidence="8">
    <location>
        <position position="98"/>
    </location>
    <ligand>
        <name>[4Fe-4S] cluster</name>
        <dbReference type="ChEBI" id="CHEBI:49883"/>
        <label>1</label>
    </ligand>
</feature>
<evidence type="ECO:0000313" key="12">
    <source>
        <dbReference type="Proteomes" id="UP001165122"/>
    </source>
</evidence>
<dbReference type="PROSITE" id="PS51918">
    <property type="entry name" value="RADICAL_SAM"/>
    <property type="match status" value="1"/>
</dbReference>
<dbReference type="HAMAP" id="MF_00206">
    <property type="entry name" value="Lipoyl_synth"/>
    <property type="match status" value="1"/>
</dbReference>
<dbReference type="GO" id="GO:0046872">
    <property type="term" value="F:metal ion binding"/>
    <property type="evidence" value="ECO:0007669"/>
    <property type="project" value="UniProtKB-KW"/>
</dbReference>
<dbReference type="CDD" id="cd01335">
    <property type="entry name" value="Radical_SAM"/>
    <property type="match status" value="1"/>
</dbReference>
<feature type="signal peptide" evidence="9">
    <location>
        <begin position="1"/>
        <end position="19"/>
    </location>
</feature>
<dbReference type="FunFam" id="3.20.20.70:FF:000036">
    <property type="entry name" value="Lipoyl synthase, mitochondrial"/>
    <property type="match status" value="1"/>
</dbReference>
<keyword evidence="6 8" id="KW-0411">Iron-sulfur</keyword>
<comment type="similarity">
    <text evidence="8">Belongs to the radical SAM superfamily. Lipoyl synthase family.</text>
</comment>
<feature type="binding site" evidence="8">
    <location>
        <position position="123"/>
    </location>
    <ligand>
        <name>[4Fe-4S] cluster</name>
        <dbReference type="ChEBI" id="CHEBI:49883"/>
        <label>2</label>
        <note>4Fe-4S-S-AdoMet</note>
    </ligand>
</feature>
<comment type="function">
    <text evidence="8">Catalyzes the radical-mediated insertion of two sulfur atoms into the C-6 and C-8 positions of the octanoyl moiety bound to the lipoyl domains of lipoate-dependent enzymes, thereby converting the octanoylated domains into lipoylated derivatives.</text>
</comment>
<keyword evidence="12" id="KW-1185">Reference proteome</keyword>
<feature type="chain" id="PRO_5040971835" description="Lipoyl synthase, mitochondrial" evidence="9">
    <location>
        <begin position="20"/>
        <end position="360"/>
    </location>
</feature>
<keyword evidence="4 8" id="KW-0479">Metal-binding</keyword>
<evidence type="ECO:0000256" key="8">
    <source>
        <dbReference type="HAMAP-Rule" id="MF_03123"/>
    </source>
</evidence>
<keyword evidence="8" id="KW-0496">Mitochondrion</keyword>
<evidence type="ECO:0000256" key="4">
    <source>
        <dbReference type="ARBA" id="ARBA00022723"/>
    </source>
</evidence>
<proteinExistence type="inferred from homology"/>
<evidence type="ECO:0000256" key="5">
    <source>
        <dbReference type="ARBA" id="ARBA00023004"/>
    </source>
</evidence>
<keyword evidence="5 8" id="KW-0408">Iron</keyword>
<dbReference type="GO" id="GO:0051539">
    <property type="term" value="F:4 iron, 4 sulfur cluster binding"/>
    <property type="evidence" value="ECO:0007669"/>
    <property type="project" value="UniProtKB-UniRule"/>
</dbReference>
<dbReference type="Proteomes" id="UP001165122">
    <property type="component" value="Unassembled WGS sequence"/>
</dbReference>
<dbReference type="PANTHER" id="PTHR10949:SF0">
    <property type="entry name" value="LIPOYL SYNTHASE, MITOCHONDRIAL"/>
    <property type="match status" value="1"/>
</dbReference>
<dbReference type="InterPro" id="IPR003698">
    <property type="entry name" value="Lipoyl_synth"/>
</dbReference>
<dbReference type="Gene3D" id="3.20.20.70">
    <property type="entry name" value="Aldolase class I"/>
    <property type="match status" value="1"/>
</dbReference>
<dbReference type="SFLD" id="SFLDS00029">
    <property type="entry name" value="Radical_SAM"/>
    <property type="match status" value="1"/>
</dbReference>
<dbReference type="InterPro" id="IPR013785">
    <property type="entry name" value="Aldolase_TIM"/>
</dbReference>
<feature type="binding site" evidence="8">
    <location>
        <position position="104"/>
    </location>
    <ligand>
        <name>[4Fe-4S] cluster</name>
        <dbReference type="ChEBI" id="CHEBI:49883"/>
        <label>1</label>
    </ligand>
</feature>
<evidence type="ECO:0000256" key="9">
    <source>
        <dbReference type="SAM" id="SignalP"/>
    </source>
</evidence>
<feature type="binding site" evidence="8">
    <location>
        <position position="333"/>
    </location>
    <ligand>
        <name>[4Fe-4S] cluster</name>
        <dbReference type="ChEBI" id="CHEBI:49883"/>
        <label>1</label>
    </ligand>
</feature>
<feature type="domain" description="Radical SAM core" evidence="10">
    <location>
        <begin position="105"/>
        <end position="322"/>
    </location>
</feature>
<comment type="pathway">
    <text evidence="8">Protein modification; protein lipoylation via endogenous pathway; protein N(6)-(lipoyl)lysine from octanoyl-[acyl-carrier-protein]: step 2/2.</text>
</comment>
<feature type="binding site" evidence="8">
    <location>
        <position position="93"/>
    </location>
    <ligand>
        <name>[4Fe-4S] cluster</name>
        <dbReference type="ChEBI" id="CHEBI:49883"/>
        <label>1</label>
    </ligand>
</feature>
<dbReference type="PIRSF" id="PIRSF005963">
    <property type="entry name" value="Lipoyl_synth"/>
    <property type="match status" value="1"/>
</dbReference>
<dbReference type="EMBL" id="BRXW01000082">
    <property type="protein sequence ID" value="GMI05197.1"/>
    <property type="molecule type" value="Genomic_DNA"/>
</dbReference>
<evidence type="ECO:0000256" key="6">
    <source>
        <dbReference type="ARBA" id="ARBA00023014"/>
    </source>
</evidence>
<dbReference type="GO" id="GO:0009249">
    <property type="term" value="P:protein lipoylation"/>
    <property type="evidence" value="ECO:0007669"/>
    <property type="project" value="UniProtKB-UniRule"/>
</dbReference>
<name>A0A9W7CEN9_9STRA</name>
<evidence type="ECO:0000256" key="2">
    <source>
        <dbReference type="ARBA" id="ARBA00022679"/>
    </source>
</evidence>
<organism evidence="11 12">
    <name type="scientific">Triparma laevis f. longispina</name>
    <dbReference type="NCBI Taxonomy" id="1714387"/>
    <lineage>
        <taxon>Eukaryota</taxon>
        <taxon>Sar</taxon>
        <taxon>Stramenopiles</taxon>
        <taxon>Ochrophyta</taxon>
        <taxon>Bolidophyceae</taxon>
        <taxon>Parmales</taxon>
        <taxon>Triparmaceae</taxon>
        <taxon>Triparma</taxon>
    </lineage>
</organism>
<keyword evidence="2 8" id="KW-0808">Transferase</keyword>
<dbReference type="InterPro" id="IPR006638">
    <property type="entry name" value="Elp3/MiaA/NifB-like_rSAM"/>
</dbReference>
<dbReference type="SFLD" id="SFLDG01058">
    <property type="entry name" value="lipoyl_synthase_like"/>
    <property type="match status" value="1"/>
</dbReference>
<keyword evidence="1 8" id="KW-0004">4Fe-4S</keyword>
<accession>A0A9W7CEN9</accession>
<sequence length="360" mass="40010">MRACSSLLVLLLSHTLNLSTTFTLAPTLSTNIPPFRPPTALNVLEHSRPKVGAPMPETRPKWFKVPAPQRNVKGSKFDEISDNLKNLTLATVCEEAQCPNVGECWSGGTATIMLLGDTCTRGCMFCSVKTSQAPPPPDAFEPFKTAEAVTSWGVDYIVMTSVDRDDLEDGGAGHFATTVKVMKEKKPDLLIECLVSDFRGDLKSVEKLAKSGLDVYAHNVETVERLQNFVRDPRAGYRQSLDTLEHAKNVAGVYTKTSIMLGLGETDEEVLQCMKDLRAVDVDVLTLGQYLRPTERHLSVVEYVHPDKFERFRAIGEELGFKYVASGPMVRSSYKAGEYFIENMIKKERRAGEERVIITQ</sequence>